<comment type="caution">
    <text evidence="5">The sequence shown here is derived from an EMBL/GenBank/DDBJ whole genome shotgun (WGS) entry which is preliminary data.</text>
</comment>
<dbReference type="InterPro" id="IPR029510">
    <property type="entry name" value="Ald_DH_CS_GLU"/>
</dbReference>
<accession>A0ABV2X2D3</accession>
<organism evidence="5 6">
    <name type="scientific">Nocardia rhamnosiphila</name>
    <dbReference type="NCBI Taxonomy" id="426716"/>
    <lineage>
        <taxon>Bacteria</taxon>
        <taxon>Bacillati</taxon>
        <taxon>Actinomycetota</taxon>
        <taxon>Actinomycetes</taxon>
        <taxon>Mycobacteriales</taxon>
        <taxon>Nocardiaceae</taxon>
        <taxon>Nocardia</taxon>
    </lineage>
</organism>
<dbReference type="SUPFAM" id="SSF53720">
    <property type="entry name" value="ALDH-like"/>
    <property type="match status" value="1"/>
</dbReference>
<protein>
    <submittedName>
        <fullName evidence="5">Aldehyde dehydrogenase family protein</fullName>
    </submittedName>
</protein>
<comment type="similarity">
    <text evidence="3">Belongs to the aldehyde dehydrogenase family.</text>
</comment>
<dbReference type="InterPro" id="IPR015590">
    <property type="entry name" value="Aldehyde_DH_dom"/>
</dbReference>
<name>A0ABV2X2D3_9NOCA</name>
<dbReference type="EMBL" id="JBEYBF010000059">
    <property type="protein sequence ID" value="MEU1957248.1"/>
    <property type="molecule type" value="Genomic_DNA"/>
</dbReference>
<feature type="active site" evidence="2">
    <location>
        <position position="252"/>
    </location>
</feature>
<dbReference type="Gene3D" id="3.40.605.10">
    <property type="entry name" value="Aldehyde Dehydrogenase, Chain A, domain 1"/>
    <property type="match status" value="1"/>
</dbReference>
<gene>
    <name evidence="5" type="ORF">ABZ510_36035</name>
</gene>
<dbReference type="InterPro" id="IPR016163">
    <property type="entry name" value="Ald_DH_C"/>
</dbReference>
<dbReference type="InterPro" id="IPR016162">
    <property type="entry name" value="Ald_DH_N"/>
</dbReference>
<keyword evidence="6" id="KW-1185">Reference proteome</keyword>
<evidence type="ECO:0000256" key="2">
    <source>
        <dbReference type="PROSITE-ProRule" id="PRU10007"/>
    </source>
</evidence>
<dbReference type="InterPro" id="IPR016160">
    <property type="entry name" value="Ald_DH_CS_CYS"/>
</dbReference>
<dbReference type="Pfam" id="PF00171">
    <property type="entry name" value="Aldedh"/>
    <property type="match status" value="1"/>
</dbReference>
<feature type="domain" description="Aldehyde dehydrogenase" evidence="4">
    <location>
        <begin position="23"/>
        <end position="479"/>
    </location>
</feature>
<evidence type="ECO:0000313" key="5">
    <source>
        <dbReference type="EMBL" id="MEU1957248.1"/>
    </source>
</evidence>
<dbReference type="PROSITE" id="PS00687">
    <property type="entry name" value="ALDEHYDE_DEHYDR_GLU"/>
    <property type="match status" value="1"/>
</dbReference>
<dbReference type="PANTHER" id="PTHR11699">
    <property type="entry name" value="ALDEHYDE DEHYDROGENASE-RELATED"/>
    <property type="match status" value="1"/>
</dbReference>
<dbReference type="InterPro" id="IPR016161">
    <property type="entry name" value="Ald_DH/histidinol_DH"/>
</dbReference>
<evidence type="ECO:0000256" key="3">
    <source>
        <dbReference type="RuleBase" id="RU003345"/>
    </source>
</evidence>
<evidence type="ECO:0000313" key="6">
    <source>
        <dbReference type="Proteomes" id="UP001550628"/>
    </source>
</evidence>
<evidence type="ECO:0000259" key="4">
    <source>
        <dbReference type="Pfam" id="PF00171"/>
    </source>
</evidence>
<proteinExistence type="inferred from homology"/>
<sequence length="485" mass="51686">MTGSELVRNAVNLVGGERVLGDTPIEVRNPAAFGTVVGDVSYASPEVVDAAVRTATAAQRAWARETLESRISQLDKAADVVERFCEDNDLASLLTQEQGKVLSESAFDVSLASQVIRMTTEMATEALADIEFSDSRGRHIVSFDSLGVVAAVTPWNWPIVLSIMKVAPALVAGNSVVLKPAPNTPLTITAILEVLASSLPTGLVNLVHGDGRAGAALTTHPDVAKLSFTGSVTTGRKIYTAGASSIKNMTLELGGNDPAVLLDDVDLSDETIQRMCDATFMTTGQVCVAVKRFYVHGDRYGEFVEKFKACADQYVVGDGLDQRSTMGPLNNEMQFKKVHALLDQAQRAGATATTLGAVVPDTAWEQGYFIRPTVVTDAPSDIELVTEEQFGPIIPVLPFTDTESVLEEINSSPYGLGSSVWSADTDRAFAVGRRIRAGGTWINAHGLANLDFHFATGGVKSSGLGVELGVDGLRAFTDRHNITER</sequence>
<keyword evidence="1 3" id="KW-0560">Oxidoreductase</keyword>
<dbReference type="PROSITE" id="PS00070">
    <property type="entry name" value="ALDEHYDE_DEHYDR_CYS"/>
    <property type="match status" value="1"/>
</dbReference>
<dbReference type="RefSeq" id="WP_356960148.1">
    <property type="nucleotide sequence ID" value="NZ_JBEYBD010000047.1"/>
</dbReference>
<evidence type="ECO:0000256" key="1">
    <source>
        <dbReference type="ARBA" id="ARBA00023002"/>
    </source>
</evidence>
<reference evidence="5 6" key="1">
    <citation type="submission" date="2024-06" db="EMBL/GenBank/DDBJ databases">
        <title>The Natural Products Discovery Center: Release of the First 8490 Sequenced Strains for Exploring Actinobacteria Biosynthetic Diversity.</title>
        <authorList>
            <person name="Kalkreuter E."/>
            <person name="Kautsar S.A."/>
            <person name="Yang D."/>
            <person name="Bader C.D."/>
            <person name="Teijaro C.N."/>
            <person name="Fluegel L."/>
            <person name="Davis C.M."/>
            <person name="Simpson J.R."/>
            <person name="Lauterbach L."/>
            <person name="Steele A.D."/>
            <person name="Gui C."/>
            <person name="Meng S."/>
            <person name="Li G."/>
            <person name="Viehrig K."/>
            <person name="Ye F."/>
            <person name="Su P."/>
            <person name="Kiefer A.F."/>
            <person name="Nichols A."/>
            <person name="Cepeda A.J."/>
            <person name="Yan W."/>
            <person name="Fan B."/>
            <person name="Jiang Y."/>
            <person name="Adhikari A."/>
            <person name="Zheng C.-J."/>
            <person name="Schuster L."/>
            <person name="Cowan T.M."/>
            <person name="Smanski M.J."/>
            <person name="Chevrette M.G."/>
            <person name="De Carvalho L.P.S."/>
            <person name="Shen B."/>
        </authorList>
    </citation>
    <scope>NUCLEOTIDE SEQUENCE [LARGE SCALE GENOMIC DNA]</scope>
    <source>
        <strain evidence="5 6">NPDC019708</strain>
    </source>
</reference>
<dbReference type="Proteomes" id="UP001550628">
    <property type="component" value="Unassembled WGS sequence"/>
</dbReference>
<dbReference type="Gene3D" id="3.40.309.10">
    <property type="entry name" value="Aldehyde Dehydrogenase, Chain A, domain 2"/>
    <property type="match status" value="1"/>
</dbReference>